<proteinExistence type="predicted"/>
<reference evidence="2" key="1">
    <citation type="journal article" date="2020" name="Stud. Mycol.">
        <title>101 Dothideomycetes genomes: a test case for predicting lifestyles and emergence of pathogens.</title>
        <authorList>
            <person name="Haridas S."/>
            <person name="Albert R."/>
            <person name="Binder M."/>
            <person name="Bloem J."/>
            <person name="Labutti K."/>
            <person name="Salamov A."/>
            <person name="Andreopoulos B."/>
            <person name="Baker S."/>
            <person name="Barry K."/>
            <person name="Bills G."/>
            <person name="Bluhm B."/>
            <person name="Cannon C."/>
            <person name="Castanera R."/>
            <person name="Culley D."/>
            <person name="Daum C."/>
            <person name="Ezra D."/>
            <person name="Gonzalez J."/>
            <person name="Henrissat B."/>
            <person name="Kuo A."/>
            <person name="Liang C."/>
            <person name="Lipzen A."/>
            <person name="Lutzoni F."/>
            <person name="Magnuson J."/>
            <person name="Mondo S."/>
            <person name="Nolan M."/>
            <person name="Ohm R."/>
            <person name="Pangilinan J."/>
            <person name="Park H.-J."/>
            <person name="Ramirez L."/>
            <person name="Alfaro M."/>
            <person name="Sun H."/>
            <person name="Tritt A."/>
            <person name="Yoshinaga Y."/>
            <person name="Zwiers L.-H."/>
            <person name="Turgeon B."/>
            <person name="Goodwin S."/>
            <person name="Spatafora J."/>
            <person name="Crous P."/>
            <person name="Grigoriev I."/>
        </authorList>
    </citation>
    <scope>NUCLEOTIDE SEQUENCE</scope>
    <source>
        <strain evidence="2">CBS 113389</strain>
    </source>
</reference>
<keyword evidence="3" id="KW-1185">Reference proteome</keyword>
<feature type="region of interest" description="Disordered" evidence="1">
    <location>
        <begin position="1"/>
        <end position="56"/>
    </location>
</feature>
<feature type="compositionally biased region" description="Polar residues" evidence="1">
    <location>
        <begin position="44"/>
        <end position="56"/>
    </location>
</feature>
<evidence type="ECO:0000313" key="2">
    <source>
        <dbReference type="EMBL" id="KAF2488163.1"/>
    </source>
</evidence>
<gene>
    <name evidence="2" type="ORF">BDY17DRAFT_24960</name>
</gene>
<organism evidence="2 3">
    <name type="scientific">Neohortaea acidophila</name>
    <dbReference type="NCBI Taxonomy" id="245834"/>
    <lineage>
        <taxon>Eukaryota</taxon>
        <taxon>Fungi</taxon>
        <taxon>Dikarya</taxon>
        <taxon>Ascomycota</taxon>
        <taxon>Pezizomycotina</taxon>
        <taxon>Dothideomycetes</taxon>
        <taxon>Dothideomycetidae</taxon>
        <taxon>Mycosphaerellales</taxon>
        <taxon>Teratosphaeriaceae</taxon>
        <taxon>Neohortaea</taxon>
    </lineage>
</organism>
<dbReference type="AlphaFoldDB" id="A0A6A6Q941"/>
<sequence>MKNLQQRTAMRIRRTQSESDLPLLKHRRPSTSTSPFNKKDPKQRTPSLTPGQITSQHAQERIALEGVRSKLHHKLCLRHTHDARTTGLEQLLETARDMPALAAVRRQHPIDMQALTRDIENTAEVLKSRVRAEYATRLALIEEFAELKETGSKATWLLALLETLVDEKCGLLKALGEVRERVRVRRERVDSVFAASEFGGRRRSRLRGNSLCVERVGMLGERSGGGRTGEGWWPDFSLDLSRDDR</sequence>
<evidence type="ECO:0000313" key="3">
    <source>
        <dbReference type="Proteomes" id="UP000799767"/>
    </source>
</evidence>
<dbReference type="EMBL" id="MU001631">
    <property type="protein sequence ID" value="KAF2488163.1"/>
    <property type="molecule type" value="Genomic_DNA"/>
</dbReference>
<protein>
    <submittedName>
        <fullName evidence="2">Uncharacterized protein</fullName>
    </submittedName>
</protein>
<dbReference type="GeneID" id="54471999"/>
<evidence type="ECO:0000256" key="1">
    <source>
        <dbReference type="SAM" id="MobiDB-lite"/>
    </source>
</evidence>
<dbReference type="Proteomes" id="UP000799767">
    <property type="component" value="Unassembled WGS sequence"/>
</dbReference>
<dbReference type="RefSeq" id="XP_033594732.1">
    <property type="nucleotide sequence ID" value="XM_033730997.1"/>
</dbReference>
<name>A0A6A6Q941_9PEZI</name>
<accession>A0A6A6Q941</accession>